<dbReference type="GO" id="GO:0005576">
    <property type="term" value="C:extracellular region"/>
    <property type="evidence" value="ECO:0007669"/>
    <property type="project" value="TreeGrafter"/>
</dbReference>
<accession>A0AAW1YZ83</accession>
<dbReference type="Gene3D" id="3.20.20.80">
    <property type="entry name" value="Glycosidases"/>
    <property type="match status" value="1"/>
</dbReference>
<dbReference type="InterPro" id="IPR017853">
    <property type="entry name" value="GH"/>
</dbReference>
<sequence length="422" mass="48449">MTASSGTMQLNRAFAFLCLVISVGAQTNHRLTCYLDVLTRRTHEGPCTHIIVPSISSDEDLYRQSLSEDDRIILRKMKERNPTLKILLGLEVKSSRLELMSANEGSVENFIQTVLTYLKDKGLDGLDVTWLDGPTSDVSTRSKELFINFLKSIKGKFEGETDPLLLSVSVLEPIDHSSASYDERTLSQYVDFISILPAHLEQDGPYINKTVQHWQDQQIELQKLNLVMPGFLRRSRRRHHHRHTPKHDDVNSEDRKKDHVNVLGLHMGNQVCQAIKSGQEQFITLTILSDENGLVKEVLQKGFGGIGVVLIDLDVFVNSICVTITQAERAIVESKVITHSYHGRYDHRNRRYHHHSHRHHHRSSHPPHGSHLIGHHHRRHGHRHHHHGRHRHHHGHGHHHHHHPHPLIPQSNMTLEERQGAE</sequence>
<dbReference type="GO" id="GO:0005975">
    <property type="term" value="P:carbohydrate metabolic process"/>
    <property type="evidence" value="ECO:0007669"/>
    <property type="project" value="InterPro"/>
</dbReference>
<feature type="region of interest" description="Disordered" evidence="1">
    <location>
        <begin position="352"/>
        <end position="422"/>
    </location>
</feature>
<dbReference type="PROSITE" id="PS51910">
    <property type="entry name" value="GH18_2"/>
    <property type="match status" value="1"/>
</dbReference>
<dbReference type="AlphaFoldDB" id="A0AAW1YZ83"/>
<feature type="region of interest" description="Disordered" evidence="1">
    <location>
        <begin position="235"/>
        <end position="256"/>
    </location>
</feature>
<keyword evidence="5" id="KW-1185">Reference proteome</keyword>
<evidence type="ECO:0000313" key="4">
    <source>
        <dbReference type="EMBL" id="KAK9954474.1"/>
    </source>
</evidence>
<proteinExistence type="predicted"/>
<name>A0AAW1YZ83_CULAL</name>
<protein>
    <recommendedName>
        <fullName evidence="3">GH18 domain-containing protein</fullName>
    </recommendedName>
</protein>
<dbReference type="GO" id="GO:0006032">
    <property type="term" value="P:chitin catabolic process"/>
    <property type="evidence" value="ECO:0007669"/>
    <property type="project" value="TreeGrafter"/>
</dbReference>
<dbReference type="InterPro" id="IPR050314">
    <property type="entry name" value="Glycosyl_Hydrlase_18"/>
</dbReference>
<feature type="compositionally biased region" description="Basic residues" evidence="1">
    <location>
        <begin position="235"/>
        <end position="245"/>
    </location>
</feature>
<evidence type="ECO:0000256" key="2">
    <source>
        <dbReference type="SAM" id="SignalP"/>
    </source>
</evidence>
<keyword evidence="2" id="KW-0732">Signal</keyword>
<feature type="compositionally biased region" description="Basic residues" evidence="1">
    <location>
        <begin position="352"/>
        <end position="365"/>
    </location>
</feature>
<feature type="compositionally biased region" description="Basic residues" evidence="1">
    <location>
        <begin position="373"/>
        <end position="405"/>
    </location>
</feature>
<organism evidence="4 5">
    <name type="scientific">Culter alburnus</name>
    <name type="common">Topmouth culter</name>
    <dbReference type="NCBI Taxonomy" id="194366"/>
    <lineage>
        <taxon>Eukaryota</taxon>
        <taxon>Metazoa</taxon>
        <taxon>Chordata</taxon>
        <taxon>Craniata</taxon>
        <taxon>Vertebrata</taxon>
        <taxon>Euteleostomi</taxon>
        <taxon>Actinopterygii</taxon>
        <taxon>Neopterygii</taxon>
        <taxon>Teleostei</taxon>
        <taxon>Ostariophysi</taxon>
        <taxon>Cypriniformes</taxon>
        <taxon>Xenocyprididae</taxon>
        <taxon>Xenocypridinae</taxon>
        <taxon>Culter</taxon>
    </lineage>
</organism>
<dbReference type="Proteomes" id="UP001479290">
    <property type="component" value="Unassembled WGS sequence"/>
</dbReference>
<feature type="signal peptide" evidence="2">
    <location>
        <begin position="1"/>
        <end position="25"/>
    </location>
</feature>
<comment type="caution">
    <text evidence="4">The sequence shown here is derived from an EMBL/GenBank/DDBJ whole genome shotgun (WGS) entry which is preliminary data.</text>
</comment>
<evidence type="ECO:0000256" key="1">
    <source>
        <dbReference type="SAM" id="MobiDB-lite"/>
    </source>
</evidence>
<dbReference type="SUPFAM" id="SSF51445">
    <property type="entry name" value="(Trans)glycosidases"/>
    <property type="match status" value="1"/>
</dbReference>
<reference evidence="4 5" key="1">
    <citation type="submission" date="2024-05" db="EMBL/GenBank/DDBJ databases">
        <title>A high-quality chromosomal-level genome assembly of Topmouth culter (Culter alburnus).</title>
        <authorList>
            <person name="Zhao H."/>
        </authorList>
    </citation>
    <scope>NUCLEOTIDE SEQUENCE [LARGE SCALE GENOMIC DNA]</scope>
    <source>
        <strain evidence="4">CATC2023</strain>
        <tissue evidence="4">Muscle</tissue>
    </source>
</reference>
<dbReference type="GO" id="GO:0004568">
    <property type="term" value="F:chitinase activity"/>
    <property type="evidence" value="ECO:0007669"/>
    <property type="project" value="TreeGrafter"/>
</dbReference>
<dbReference type="InterPro" id="IPR001223">
    <property type="entry name" value="Glyco_hydro18_cat"/>
</dbReference>
<dbReference type="PANTHER" id="PTHR11177">
    <property type="entry name" value="CHITINASE"/>
    <property type="match status" value="1"/>
</dbReference>
<dbReference type="GO" id="GO:0008061">
    <property type="term" value="F:chitin binding"/>
    <property type="evidence" value="ECO:0007669"/>
    <property type="project" value="InterPro"/>
</dbReference>
<dbReference type="EMBL" id="JAWDJR010000022">
    <property type="protein sequence ID" value="KAK9954474.1"/>
    <property type="molecule type" value="Genomic_DNA"/>
</dbReference>
<gene>
    <name evidence="4" type="ORF">ABG768_016536</name>
</gene>
<feature type="domain" description="GH18" evidence="3">
    <location>
        <begin position="14"/>
        <end position="335"/>
    </location>
</feature>
<dbReference type="PANTHER" id="PTHR11177:SF404">
    <property type="entry name" value="HISTIDINE-RICH CARBOXYL TERMINUS PROTEIN 1 ISOFORM X1"/>
    <property type="match status" value="1"/>
</dbReference>
<evidence type="ECO:0000259" key="3">
    <source>
        <dbReference type="PROSITE" id="PS51910"/>
    </source>
</evidence>
<feature type="compositionally biased region" description="Basic and acidic residues" evidence="1">
    <location>
        <begin position="246"/>
        <end position="256"/>
    </location>
</feature>
<evidence type="ECO:0000313" key="5">
    <source>
        <dbReference type="Proteomes" id="UP001479290"/>
    </source>
</evidence>
<dbReference type="Pfam" id="PF00704">
    <property type="entry name" value="Glyco_hydro_18"/>
    <property type="match status" value="1"/>
</dbReference>
<feature type="chain" id="PRO_5043968491" description="GH18 domain-containing protein" evidence="2">
    <location>
        <begin position="26"/>
        <end position="422"/>
    </location>
</feature>
<dbReference type="InterPro" id="IPR011583">
    <property type="entry name" value="Chitinase_II/V-like_cat"/>
</dbReference>
<dbReference type="SMART" id="SM00636">
    <property type="entry name" value="Glyco_18"/>
    <property type="match status" value="1"/>
</dbReference>